<name>A0A8J6IQB7_9FIRM</name>
<proteinExistence type="predicted"/>
<reference evidence="2" key="1">
    <citation type="submission" date="2020-08" db="EMBL/GenBank/DDBJ databases">
        <authorList>
            <person name="Liu C."/>
            <person name="Sun Q."/>
        </authorList>
    </citation>
    <scope>NUCLEOTIDE SEQUENCE</scope>
    <source>
        <strain evidence="2">NSJ-65</strain>
    </source>
</reference>
<keyword evidence="3" id="KW-1185">Reference proteome</keyword>
<dbReference type="RefSeq" id="WP_186488452.1">
    <property type="nucleotide sequence ID" value="NZ_JACOGI010000002.1"/>
</dbReference>
<gene>
    <name evidence="2" type="ORF">H8K20_11145</name>
</gene>
<dbReference type="EMBL" id="JACOGI010000002">
    <property type="protein sequence ID" value="MBC3516952.1"/>
    <property type="molecule type" value="Genomic_DNA"/>
</dbReference>
<dbReference type="PANTHER" id="PTHR34351:SF2">
    <property type="entry name" value="DUF58 DOMAIN-CONTAINING PROTEIN"/>
    <property type="match status" value="1"/>
</dbReference>
<feature type="transmembrane region" description="Helical" evidence="1">
    <location>
        <begin position="36"/>
        <end position="57"/>
    </location>
</feature>
<dbReference type="PANTHER" id="PTHR34351">
    <property type="entry name" value="SLR1927 PROTEIN-RELATED"/>
    <property type="match status" value="1"/>
</dbReference>
<evidence type="ECO:0000256" key="1">
    <source>
        <dbReference type="SAM" id="Phobius"/>
    </source>
</evidence>
<organism evidence="2 3">
    <name type="scientific">Neobittarella massiliensis</name>
    <name type="common">ex Bilen et al. 2018</name>
    <dbReference type="NCBI Taxonomy" id="2041842"/>
    <lineage>
        <taxon>Bacteria</taxon>
        <taxon>Bacillati</taxon>
        <taxon>Bacillota</taxon>
        <taxon>Clostridia</taxon>
        <taxon>Eubacteriales</taxon>
        <taxon>Oscillospiraceae</taxon>
        <taxon>Neobittarella (ex Bilen et al. 2018)</taxon>
    </lineage>
</organism>
<protein>
    <submittedName>
        <fullName evidence="2">DUF58 domain-containing protein</fullName>
    </submittedName>
</protein>
<comment type="caution">
    <text evidence="2">The sequence shown here is derived from an EMBL/GenBank/DDBJ whole genome shotgun (WGS) entry which is preliminary data.</text>
</comment>
<sequence length="380" mass="42488">MRGQKPGSGLGARLFYALLLVAALGFFALYRWYFSFWCLLVLLALPPVLLLGQFLSARQLQLRLPAERQLLTVGGTYALPVVVSCGLLAPAQCFLQLAYESVHTGHRQVFWARLPVRRGRQQIELPLEADHAGHYRVWLRRCRVRDVFGLTGWRVAVQGSCDLLVLPPDDLEPLPLDLDMRGENGAIDGEREGDELLNPLYIREYRPGEDLRAVHWKLTAARQQLLVRQPGDQIQRRTLLCPLLPAKALTFAQQDWLCATTYRLARALALESCPAALAFADASGSWHYRELELGAVDVAIADWLQLMVQPESLPTALSQLPTAQTGALLLPSLLPAEEVRAGLPLRLRRWSTLYRPDAQYAQVLPQPVGEPPAPVRPPQQ</sequence>
<keyword evidence="1" id="KW-0812">Transmembrane</keyword>
<evidence type="ECO:0000313" key="2">
    <source>
        <dbReference type="EMBL" id="MBC3516952.1"/>
    </source>
</evidence>
<keyword evidence="1" id="KW-0472">Membrane</keyword>
<evidence type="ECO:0000313" key="3">
    <source>
        <dbReference type="Proteomes" id="UP000597668"/>
    </source>
</evidence>
<dbReference type="Proteomes" id="UP000597668">
    <property type="component" value="Unassembled WGS sequence"/>
</dbReference>
<accession>A0A8J6IQB7</accession>
<keyword evidence="1" id="KW-1133">Transmembrane helix</keyword>
<feature type="transmembrane region" description="Helical" evidence="1">
    <location>
        <begin position="12"/>
        <end position="30"/>
    </location>
</feature>
<dbReference type="AlphaFoldDB" id="A0A8J6IQB7"/>